<dbReference type="InterPro" id="IPR055567">
    <property type="entry name" value="DUF7143"/>
</dbReference>
<organism evidence="3 4">
    <name type="scientific">Hymenoscyphus albidus</name>
    <dbReference type="NCBI Taxonomy" id="595503"/>
    <lineage>
        <taxon>Eukaryota</taxon>
        <taxon>Fungi</taxon>
        <taxon>Dikarya</taxon>
        <taxon>Ascomycota</taxon>
        <taxon>Pezizomycotina</taxon>
        <taxon>Leotiomycetes</taxon>
        <taxon>Helotiales</taxon>
        <taxon>Helotiaceae</taxon>
        <taxon>Hymenoscyphus</taxon>
    </lineage>
</organism>
<dbReference type="EMBL" id="CAJVRM010000045">
    <property type="protein sequence ID" value="CAG8972504.1"/>
    <property type="molecule type" value="Genomic_DNA"/>
</dbReference>
<evidence type="ECO:0000313" key="3">
    <source>
        <dbReference type="EMBL" id="CAG8972504.1"/>
    </source>
</evidence>
<evidence type="ECO:0000313" key="4">
    <source>
        <dbReference type="Proteomes" id="UP000701801"/>
    </source>
</evidence>
<reference evidence="3" key="1">
    <citation type="submission" date="2021-07" db="EMBL/GenBank/DDBJ databases">
        <authorList>
            <person name="Durling M."/>
        </authorList>
    </citation>
    <scope>NUCLEOTIDE SEQUENCE</scope>
</reference>
<evidence type="ECO:0000256" key="1">
    <source>
        <dbReference type="SAM" id="SignalP"/>
    </source>
</evidence>
<dbReference type="Pfam" id="PF23631">
    <property type="entry name" value="DUF7143"/>
    <property type="match status" value="1"/>
</dbReference>
<sequence length="192" mass="19981">MLPQYLVAALVAGLAAAGPISLESRQAKLCTLIGTQTLPKEVQDAADNLASKVTCDPTKKTIEGVPDAISGTVSFSSIDFSKSKDSSLTFALKTFATAEPLASSDVALFTDRLNVYVATEAGVRSVGGSLQVKAPKFFQSFQLARIKAASGVKETDPGQTVEHLLGKVIKNAPKGESPATLDAIKALATKLT</sequence>
<dbReference type="OrthoDB" id="2497581at2759"/>
<feature type="chain" id="PRO_5040152936" description="DUF7143 domain-containing protein" evidence="1">
    <location>
        <begin position="18"/>
        <end position="192"/>
    </location>
</feature>
<gene>
    <name evidence="3" type="ORF">HYALB_00001196</name>
</gene>
<accession>A0A9N9LHM1</accession>
<proteinExistence type="predicted"/>
<dbReference type="AlphaFoldDB" id="A0A9N9LHM1"/>
<name>A0A9N9LHM1_9HELO</name>
<keyword evidence="1" id="KW-0732">Signal</keyword>
<dbReference type="PANTHER" id="PTHR37592:SF1">
    <property type="match status" value="1"/>
</dbReference>
<dbReference type="PANTHER" id="PTHR37592">
    <property type="match status" value="1"/>
</dbReference>
<feature type="signal peptide" evidence="1">
    <location>
        <begin position="1"/>
        <end position="17"/>
    </location>
</feature>
<protein>
    <recommendedName>
        <fullName evidence="2">DUF7143 domain-containing protein</fullName>
    </recommendedName>
</protein>
<comment type="caution">
    <text evidence="3">The sequence shown here is derived from an EMBL/GenBank/DDBJ whole genome shotgun (WGS) entry which is preliminary data.</text>
</comment>
<keyword evidence="4" id="KW-1185">Reference proteome</keyword>
<evidence type="ECO:0000259" key="2">
    <source>
        <dbReference type="Pfam" id="PF23631"/>
    </source>
</evidence>
<feature type="domain" description="DUF7143" evidence="2">
    <location>
        <begin position="32"/>
        <end position="191"/>
    </location>
</feature>
<dbReference type="Proteomes" id="UP000701801">
    <property type="component" value="Unassembled WGS sequence"/>
</dbReference>